<dbReference type="InterPro" id="IPR004332">
    <property type="entry name" value="Transposase_MuDR"/>
</dbReference>
<organism evidence="2 3">
    <name type="scientific">Abeliophyllum distichum</name>
    <dbReference type="NCBI Taxonomy" id="126358"/>
    <lineage>
        <taxon>Eukaryota</taxon>
        <taxon>Viridiplantae</taxon>
        <taxon>Streptophyta</taxon>
        <taxon>Embryophyta</taxon>
        <taxon>Tracheophyta</taxon>
        <taxon>Spermatophyta</taxon>
        <taxon>Magnoliopsida</taxon>
        <taxon>eudicotyledons</taxon>
        <taxon>Gunneridae</taxon>
        <taxon>Pentapetalae</taxon>
        <taxon>asterids</taxon>
        <taxon>lamiids</taxon>
        <taxon>Lamiales</taxon>
        <taxon>Oleaceae</taxon>
        <taxon>Forsythieae</taxon>
        <taxon>Abeliophyllum</taxon>
    </lineage>
</organism>
<feature type="domain" description="Transposase MuDR plant" evidence="1">
    <location>
        <begin position="72"/>
        <end position="117"/>
    </location>
</feature>
<evidence type="ECO:0000313" key="2">
    <source>
        <dbReference type="EMBL" id="KAL2505855.1"/>
    </source>
</evidence>
<accession>A0ABD1SZG2</accession>
<gene>
    <name evidence="2" type="ORF">Adt_21476</name>
</gene>
<protein>
    <recommendedName>
        <fullName evidence="1">Transposase MuDR plant domain-containing protein</fullName>
    </recommendedName>
</protein>
<dbReference type="AlphaFoldDB" id="A0ABD1SZG2"/>
<sequence>MAHDSSNGCLDTFSNPVLPTIKEMGSAICEYVKYPDQTTDDIECNMIFRPSIEGVKVNFVFSNEDVLVTSTSLYAIHYPFQFKVYKSDNNEYIPKCLDDTCKWRLRASIIVRMTKFKIRNIKNSYTCSLEAALEITYKPHVH</sequence>
<dbReference type="EMBL" id="JBFOLK010000006">
    <property type="protein sequence ID" value="KAL2505855.1"/>
    <property type="molecule type" value="Genomic_DNA"/>
</dbReference>
<evidence type="ECO:0000313" key="3">
    <source>
        <dbReference type="Proteomes" id="UP001604336"/>
    </source>
</evidence>
<dbReference type="Pfam" id="PF03108">
    <property type="entry name" value="DBD_Tnp_Mut"/>
    <property type="match status" value="1"/>
</dbReference>
<dbReference type="Proteomes" id="UP001604336">
    <property type="component" value="Unassembled WGS sequence"/>
</dbReference>
<comment type="caution">
    <text evidence="2">The sequence shown here is derived from an EMBL/GenBank/DDBJ whole genome shotgun (WGS) entry which is preliminary data.</text>
</comment>
<evidence type="ECO:0000259" key="1">
    <source>
        <dbReference type="Pfam" id="PF03108"/>
    </source>
</evidence>
<name>A0ABD1SZG2_9LAMI</name>
<keyword evidence="3" id="KW-1185">Reference proteome</keyword>
<reference evidence="3" key="1">
    <citation type="submission" date="2024-07" db="EMBL/GenBank/DDBJ databases">
        <title>Two chromosome-level genome assemblies of Korean endemic species Abeliophyllum distichum and Forsythia ovata (Oleaceae).</title>
        <authorList>
            <person name="Jang H."/>
        </authorList>
    </citation>
    <scope>NUCLEOTIDE SEQUENCE [LARGE SCALE GENOMIC DNA]</scope>
</reference>
<proteinExistence type="predicted"/>